<name>A0ABQ5EBF9_9ASTR</name>
<reference evidence="3" key="2">
    <citation type="submission" date="2022-01" db="EMBL/GenBank/DDBJ databases">
        <authorList>
            <person name="Yamashiro T."/>
            <person name="Shiraishi A."/>
            <person name="Satake H."/>
            <person name="Nakayama K."/>
        </authorList>
    </citation>
    <scope>NUCLEOTIDE SEQUENCE</scope>
</reference>
<proteinExistence type="predicted"/>
<reference evidence="3" key="1">
    <citation type="journal article" date="2022" name="Int. J. Mol. Sci.">
        <title>Draft Genome of Tanacetum Coccineum: Genomic Comparison of Closely Related Tanacetum-Family Plants.</title>
        <authorList>
            <person name="Yamashiro T."/>
            <person name="Shiraishi A."/>
            <person name="Nakayama K."/>
            <person name="Satake H."/>
        </authorList>
    </citation>
    <scope>NUCLEOTIDE SEQUENCE</scope>
</reference>
<evidence type="ECO:0000313" key="3">
    <source>
        <dbReference type="EMBL" id="GJT48217.1"/>
    </source>
</evidence>
<feature type="compositionally biased region" description="Low complexity" evidence="1">
    <location>
        <begin position="79"/>
        <end position="94"/>
    </location>
</feature>
<feature type="domain" description="HAT C-terminal dimerisation" evidence="2">
    <location>
        <begin position="175"/>
        <end position="215"/>
    </location>
</feature>
<gene>
    <name evidence="3" type="ORF">Tco_0974374</name>
</gene>
<sequence length="467" mass="52604">MNEKLKKYFERMTPIITCPASLNPCFNVHGVEFLIESINTDLELFDDSYATKAKKWFIDYLEGLYNIYYTKYGNPTTTESSSGGEASSSRASGGNQMTRLLNRLKEHKNKKAMSDPSLSSEYERYVHSDFVTHLQTTEFATFDVLGFWKAKETMFPKGRGREKGEGGKTREQSVSVQATSVASESAFLTSGRELSIRRTRLTPASLELCMCLKDHLDSQEHKQDKSTLETPVDIEEEILDAEVQENEAIPLSDEEIALDAASSEGSMSGPGSGGEEAVDYGYDVYHDASKKNYLENAMKWDAIDNKKYGKVDSLKESNARVQWTKDDQAYSLIQENQIECFLDALPRWDRQGFLVRVEKVKALGANGDMSGSRVGVVWIEVGGGIVRARVVSRVVLGLLMKVMLLVLRGWEVFVRWFWIGELSLEKMSMKSVRGIFFGGFWVEELALEAMKYDDQGMGYEEGCLQVL</sequence>
<organism evidence="3 4">
    <name type="scientific">Tanacetum coccineum</name>
    <dbReference type="NCBI Taxonomy" id="301880"/>
    <lineage>
        <taxon>Eukaryota</taxon>
        <taxon>Viridiplantae</taxon>
        <taxon>Streptophyta</taxon>
        <taxon>Embryophyta</taxon>
        <taxon>Tracheophyta</taxon>
        <taxon>Spermatophyta</taxon>
        <taxon>Magnoliopsida</taxon>
        <taxon>eudicotyledons</taxon>
        <taxon>Gunneridae</taxon>
        <taxon>Pentapetalae</taxon>
        <taxon>asterids</taxon>
        <taxon>campanulids</taxon>
        <taxon>Asterales</taxon>
        <taxon>Asteraceae</taxon>
        <taxon>Asteroideae</taxon>
        <taxon>Anthemideae</taxon>
        <taxon>Anthemidinae</taxon>
        <taxon>Tanacetum</taxon>
    </lineage>
</organism>
<dbReference type="Pfam" id="PF05699">
    <property type="entry name" value="Dimer_Tnp_hAT"/>
    <property type="match status" value="1"/>
</dbReference>
<evidence type="ECO:0000259" key="2">
    <source>
        <dbReference type="Pfam" id="PF05699"/>
    </source>
</evidence>
<keyword evidence="4" id="KW-1185">Reference proteome</keyword>
<feature type="region of interest" description="Disordered" evidence="1">
    <location>
        <begin position="77"/>
        <end position="96"/>
    </location>
</feature>
<comment type="caution">
    <text evidence="3">The sequence shown here is derived from an EMBL/GenBank/DDBJ whole genome shotgun (WGS) entry which is preliminary data.</text>
</comment>
<evidence type="ECO:0000313" key="4">
    <source>
        <dbReference type="Proteomes" id="UP001151760"/>
    </source>
</evidence>
<protein>
    <submittedName>
        <fullName evidence="3">Zinc finger BED domain-containing protein RICESLEEPER 2-like protein</fullName>
    </submittedName>
</protein>
<evidence type="ECO:0000256" key="1">
    <source>
        <dbReference type="SAM" id="MobiDB-lite"/>
    </source>
</evidence>
<dbReference type="EMBL" id="BQNB010016135">
    <property type="protein sequence ID" value="GJT48217.1"/>
    <property type="molecule type" value="Genomic_DNA"/>
</dbReference>
<dbReference type="InterPro" id="IPR008906">
    <property type="entry name" value="HATC_C_dom"/>
</dbReference>
<dbReference type="Proteomes" id="UP001151760">
    <property type="component" value="Unassembled WGS sequence"/>
</dbReference>
<accession>A0ABQ5EBF9</accession>
<dbReference type="PANTHER" id="PTHR23272:SF190">
    <property type="entry name" value="ZINC FINGER, BED-TYPE-RELATED"/>
    <property type="match status" value="1"/>
</dbReference>
<dbReference type="PANTHER" id="PTHR23272">
    <property type="entry name" value="BED FINGER-RELATED"/>
    <property type="match status" value="1"/>
</dbReference>